<dbReference type="Pfam" id="PF13952">
    <property type="entry name" value="DUF4216"/>
    <property type="match status" value="1"/>
</dbReference>
<feature type="region of interest" description="Disordered" evidence="1">
    <location>
        <begin position="871"/>
        <end position="897"/>
    </location>
</feature>
<dbReference type="Pfam" id="PF13960">
    <property type="entry name" value="DUF4218"/>
    <property type="match status" value="1"/>
</dbReference>
<dbReference type="InterPro" id="IPR025312">
    <property type="entry name" value="DUF4216"/>
</dbReference>
<reference evidence="4" key="1">
    <citation type="journal article" date="2023" name="Plant J.">
        <title>Genome sequences and population genomics provide insights into the demographic history, inbreeding, and mutation load of two 'living fossil' tree species of Dipteronia.</title>
        <authorList>
            <person name="Feng Y."/>
            <person name="Comes H.P."/>
            <person name="Chen J."/>
            <person name="Zhu S."/>
            <person name="Lu R."/>
            <person name="Zhang X."/>
            <person name="Li P."/>
            <person name="Qiu J."/>
            <person name="Olsen K.M."/>
            <person name="Qiu Y."/>
        </authorList>
    </citation>
    <scope>NUCLEOTIDE SEQUENCE</scope>
    <source>
        <strain evidence="4">NBL</strain>
    </source>
</reference>
<feature type="region of interest" description="Disordered" evidence="1">
    <location>
        <begin position="911"/>
        <end position="930"/>
    </location>
</feature>
<evidence type="ECO:0000256" key="1">
    <source>
        <dbReference type="SAM" id="MobiDB-lite"/>
    </source>
</evidence>
<evidence type="ECO:0000259" key="3">
    <source>
        <dbReference type="Pfam" id="PF13960"/>
    </source>
</evidence>
<gene>
    <name evidence="4" type="ORF">Dsin_018415</name>
</gene>
<dbReference type="PANTHER" id="PTHR10775:SF185">
    <property type="entry name" value="OS08G0208400 PROTEIN"/>
    <property type="match status" value="1"/>
</dbReference>
<evidence type="ECO:0008006" key="6">
    <source>
        <dbReference type="Google" id="ProtNLM"/>
    </source>
</evidence>
<protein>
    <recommendedName>
        <fullName evidence="6">Transposase</fullName>
    </recommendedName>
</protein>
<dbReference type="Pfam" id="PF02992">
    <property type="entry name" value="Transposase_21"/>
    <property type="match status" value="1"/>
</dbReference>
<dbReference type="PANTHER" id="PTHR10775">
    <property type="entry name" value="OS08G0208400 PROTEIN"/>
    <property type="match status" value="1"/>
</dbReference>
<dbReference type="InterPro" id="IPR025452">
    <property type="entry name" value="DUF4218"/>
</dbReference>
<feature type="compositionally biased region" description="Acidic residues" evidence="1">
    <location>
        <begin position="871"/>
        <end position="883"/>
    </location>
</feature>
<dbReference type="Proteomes" id="UP001281410">
    <property type="component" value="Unassembled WGS sequence"/>
</dbReference>
<evidence type="ECO:0000313" key="4">
    <source>
        <dbReference type="EMBL" id="KAK3204369.1"/>
    </source>
</evidence>
<accession>A0AAE0A650</accession>
<dbReference type="EMBL" id="JANJYJ010000006">
    <property type="protein sequence ID" value="KAK3204369.1"/>
    <property type="molecule type" value="Genomic_DNA"/>
</dbReference>
<keyword evidence="5" id="KW-1185">Reference proteome</keyword>
<sequence length="1115" mass="128792">MHGADSYNHMLEILRDMLPYGNTLPDSLHSTKKLLKTFDLGYEKIDACINDCCLFWKEREHLEACPKCDASRWKTNKRTNTINKGIPAKVLRYFPIIPRLKRMFSSAEKAEQLLWHSNHKSQDGRMRHPVDSMAWERIDSKYPSFASDPRNLRLALSTDGFNPFGDMSSRYSCWHVILVTYNLPPALCMSKDNMILSLLISGPSQPGNDIDVYLEPLIDDLKELWNNGIQVYDAFSKCMFNLKAILMWTINDFPAYGNLAEYPTKGKVACPVCGMDTNSDWLKHSHKFSYLGHRRFLPPNHSFRKKANWFNGKEEHRGKPRTINGVQAFRAVKDWENDWGKTEKKQKGGKKRKRKDTAPIWPWKKRSIFFDLPYWKNLLLCHNLDVMHVEKNICESFIGTLLNIKGKTKDGINSRKDLEEMGIRDELHARQDGKRFRWSAGPYTLSRAEKRIFCERLLELKLPDGYSSNISGKVSLEDCKIIGLKSHDCHILLQQLLPVALRGLLPKELRTAKFRLCAFYNELCQRVVDKNRLEALEDEVAETLCILERFFPPSFFDVMVHLTIHLAREARIGGPIQYRWQYPFESGYMKHGAEIGVRYIRNQNFENEKVTEGRPILQGKSKTMTSEMLEIAHRYVLFDTADCDPFIEMHLDELRCSDRRLSKNESLLQKRHMKTFSAWLENKVKMGSSCCKSTTVKWLACKPRKDVMSYSGFIINGHRFHTRDVDRSTQNSGVSLKAETLCQSSAKNNSQAIGKITYYGVIRDIIVLDYHMFKVPLFHCDWANIRNGVKVEDGFTLVNLLQGQHQFEKYPFILASQAKQVSYSREKDNPCWYVVLKTPARAFNESNNFDDNAYTLSMPVDVTRLDMNFDDEGYARDDSEDTTYDPTSKEGSKRAKRNQLATIVSAIQHTRGRGVLDESDTNKGKRKPRGRAKLTYLSKGKQLHVEFNTRGQPFEENAAKFSSLLGATAMELVHVTLKTWKDLAQDFRNQLWEHAQKRIEEANKNAMSSDKYSVKNDALTKALGPECRGRVRGLGFGTTPSQMGAQMKRLMPMRAEVEKWHHQISLKVMKFVQRIKMESSIYNPEYSGNYVYQVKENRGEQFVVNIEQKTCACNK</sequence>
<feature type="domain" description="DUF4218" evidence="3">
    <location>
        <begin position="523"/>
        <end position="629"/>
    </location>
</feature>
<dbReference type="InterPro" id="IPR004242">
    <property type="entry name" value="Transposase_21"/>
</dbReference>
<dbReference type="AlphaFoldDB" id="A0AAE0A650"/>
<comment type="caution">
    <text evidence="4">The sequence shown here is derived from an EMBL/GenBank/DDBJ whole genome shotgun (WGS) entry which is preliminary data.</text>
</comment>
<evidence type="ECO:0000259" key="2">
    <source>
        <dbReference type="Pfam" id="PF13952"/>
    </source>
</evidence>
<evidence type="ECO:0000313" key="5">
    <source>
        <dbReference type="Proteomes" id="UP001281410"/>
    </source>
</evidence>
<proteinExistence type="predicted"/>
<organism evidence="4 5">
    <name type="scientific">Dipteronia sinensis</name>
    <dbReference type="NCBI Taxonomy" id="43782"/>
    <lineage>
        <taxon>Eukaryota</taxon>
        <taxon>Viridiplantae</taxon>
        <taxon>Streptophyta</taxon>
        <taxon>Embryophyta</taxon>
        <taxon>Tracheophyta</taxon>
        <taxon>Spermatophyta</taxon>
        <taxon>Magnoliopsida</taxon>
        <taxon>eudicotyledons</taxon>
        <taxon>Gunneridae</taxon>
        <taxon>Pentapetalae</taxon>
        <taxon>rosids</taxon>
        <taxon>malvids</taxon>
        <taxon>Sapindales</taxon>
        <taxon>Sapindaceae</taxon>
        <taxon>Hippocastanoideae</taxon>
        <taxon>Acereae</taxon>
        <taxon>Dipteronia</taxon>
    </lineage>
</organism>
<name>A0AAE0A650_9ROSI</name>
<feature type="compositionally biased region" description="Basic and acidic residues" evidence="1">
    <location>
        <begin position="914"/>
        <end position="923"/>
    </location>
</feature>
<feature type="domain" description="DUF4216" evidence="2">
    <location>
        <begin position="768"/>
        <end position="835"/>
    </location>
</feature>